<dbReference type="Proteomes" id="UP000299102">
    <property type="component" value="Unassembled WGS sequence"/>
</dbReference>
<sequence length="106" mass="12166">MGLKGRSSGAIKRGSFYTYWFGVDQSQRGYCCVGFILSERLSECVKGYEYLFKPLEEREEFWADVRDILVKCVRNKRIVILGAFNGWVGVQRDTHAIAKSSDVFLL</sequence>
<proteinExistence type="predicted"/>
<protein>
    <submittedName>
        <fullName evidence="1">Uncharacterized protein</fullName>
    </submittedName>
</protein>
<reference evidence="1 2" key="1">
    <citation type="journal article" date="2019" name="Commun. Biol.">
        <title>The bagworm genome reveals a unique fibroin gene that provides high tensile strength.</title>
        <authorList>
            <person name="Kono N."/>
            <person name="Nakamura H."/>
            <person name="Ohtoshi R."/>
            <person name="Tomita M."/>
            <person name="Numata K."/>
            <person name="Arakawa K."/>
        </authorList>
    </citation>
    <scope>NUCLEOTIDE SEQUENCE [LARGE SCALE GENOMIC DNA]</scope>
</reference>
<keyword evidence="2" id="KW-1185">Reference proteome</keyword>
<evidence type="ECO:0000313" key="1">
    <source>
        <dbReference type="EMBL" id="GBP79783.1"/>
    </source>
</evidence>
<gene>
    <name evidence="1" type="ORF">EVAR_99305_1</name>
</gene>
<evidence type="ECO:0000313" key="2">
    <source>
        <dbReference type="Proteomes" id="UP000299102"/>
    </source>
</evidence>
<accession>A0A4C1YXT9</accession>
<comment type="caution">
    <text evidence="1">The sequence shown here is derived from an EMBL/GenBank/DDBJ whole genome shotgun (WGS) entry which is preliminary data.</text>
</comment>
<organism evidence="1 2">
    <name type="scientific">Eumeta variegata</name>
    <name type="common">Bagworm moth</name>
    <name type="synonym">Eumeta japonica</name>
    <dbReference type="NCBI Taxonomy" id="151549"/>
    <lineage>
        <taxon>Eukaryota</taxon>
        <taxon>Metazoa</taxon>
        <taxon>Ecdysozoa</taxon>
        <taxon>Arthropoda</taxon>
        <taxon>Hexapoda</taxon>
        <taxon>Insecta</taxon>
        <taxon>Pterygota</taxon>
        <taxon>Neoptera</taxon>
        <taxon>Endopterygota</taxon>
        <taxon>Lepidoptera</taxon>
        <taxon>Glossata</taxon>
        <taxon>Ditrysia</taxon>
        <taxon>Tineoidea</taxon>
        <taxon>Psychidae</taxon>
        <taxon>Oiketicinae</taxon>
        <taxon>Eumeta</taxon>
    </lineage>
</organism>
<dbReference type="OrthoDB" id="21557at2759"/>
<dbReference type="AlphaFoldDB" id="A0A4C1YXT9"/>
<dbReference type="EMBL" id="BGZK01001430">
    <property type="protein sequence ID" value="GBP79783.1"/>
    <property type="molecule type" value="Genomic_DNA"/>
</dbReference>
<name>A0A4C1YXT9_EUMVA</name>